<evidence type="ECO:0000313" key="1">
    <source>
        <dbReference type="EMBL" id="CEI67798.1"/>
    </source>
</evidence>
<dbReference type="Proteomes" id="UP000245910">
    <property type="component" value="Chromosome I"/>
</dbReference>
<keyword evidence="2" id="KW-1185">Reference proteome</keyword>
<accession>A0A2L2TCI5</accession>
<dbReference type="InterPro" id="IPR011009">
    <property type="entry name" value="Kinase-like_dom_sf"/>
</dbReference>
<reference evidence="2" key="1">
    <citation type="submission" date="2014-10" db="EMBL/GenBank/DDBJ databases">
        <authorList>
            <person name="King R."/>
        </authorList>
    </citation>
    <scope>NUCLEOTIDE SEQUENCE [LARGE SCALE GENOMIC DNA]</scope>
    <source>
        <strain evidence="2">A3/5</strain>
    </source>
</reference>
<organism evidence="1 2">
    <name type="scientific">Fusarium venenatum</name>
    <dbReference type="NCBI Taxonomy" id="56646"/>
    <lineage>
        <taxon>Eukaryota</taxon>
        <taxon>Fungi</taxon>
        <taxon>Dikarya</taxon>
        <taxon>Ascomycota</taxon>
        <taxon>Pezizomycotina</taxon>
        <taxon>Sordariomycetes</taxon>
        <taxon>Hypocreomycetidae</taxon>
        <taxon>Hypocreales</taxon>
        <taxon>Nectriaceae</taxon>
        <taxon>Fusarium</taxon>
    </lineage>
</organism>
<protein>
    <recommendedName>
        <fullName evidence="3">Aminoglycoside phosphotransferase domain-containing protein</fullName>
    </recommendedName>
</protein>
<proteinExistence type="predicted"/>
<sequence length="207" mass="23763">MSFGRLYLKSLYQKFTEYIEEVTLEERWGDLTVTEKDSICGELKSTVAKMSHLQQPPNDRFIGRAAAYHTRGSCQTTAATARYGITGTSFPSAGPFSSTSELHDCMSNIFKWPAKARNLDLDLADVIDSYQKMFPDDTPIHFIHAHLNPANIMVSRDSPCRIRDVLKAEMNMRWGLWQVEYLTKVLDNPDPDYYEGFHFYVQSFEPI</sequence>
<dbReference type="SUPFAM" id="SSF56112">
    <property type="entry name" value="Protein kinase-like (PK-like)"/>
    <property type="match status" value="1"/>
</dbReference>
<name>A0A2L2TCI5_9HYPO</name>
<evidence type="ECO:0008006" key="3">
    <source>
        <dbReference type="Google" id="ProtNLM"/>
    </source>
</evidence>
<evidence type="ECO:0000313" key="2">
    <source>
        <dbReference type="Proteomes" id="UP000245910"/>
    </source>
</evidence>
<dbReference type="AlphaFoldDB" id="A0A2L2TCI5"/>
<dbReference type="EMBL" id="LN649229">
    <property type="protein sequence ID" value="CEI67798.1"/>
    <property type="molecule type" value="Genomic_DNA"/>
</dbReference>